<dbReference type="Gene3D" id="3.40.309.10">
    <property type="entry name" value="Aldehyde Dehydrogenase, Chain A, domain 2"/>
    <property type="match status" value="1"/>
</dbReference>
<dbReference type="InterPro" id="IPR029510">
    <property type="entry name" value="Ald_DH_CS_GLU"/>
</dbReference>
<evidence type="ECO:0000256" key="4">
    <source>
        <dbReference type="RuleBase" id="RU003345"/>
    </source>
</evidence>
<protein>
    <submittedName>
        <fullName evidence="6">NAD-dependent succinate-semialdehyde dehydrogenase</fullName>
    </submittedName>
</protein>
<dbReference type="InterPro" id="IPR050740">
    <property type="entry name" value="Aldehyde_DH_Superfamily"/>
</dbReference>
<evidence type="ECO:0000259" key="5">
    <source>
        <dbReference type="Pfam" id="PF00171"/>
    </source>
</evidence>
<dbReference type="PROSITE" id="PS00687">
    <property type="entry name" value="ALDEHYDE_DEHYDR_GLU"/>
    <property type="match status" value="1"/>
</dbReference>
<gene>
    <name evidence="6" type="ORF">BKH29_01570</name>
</gene>
<keyword evidence="2 4" id="KW-0560">Oxidoreductase</keyword>
<feature type="active site" evidence="3">
    <location>
        <position position="281"/>
    </location>
</feature>
<reference evidence="6 7" key="1">
    <citation type="submission" date="2016-12" db="EMBL/GenBank/DDBJ databases">
        <title>Genomic Comparison of strains in the 'Actinomyces naeslundii' Group.</title>
        <authorList>
            <person name="Mughal S.R."/>
            <person name="Do T."/>
            <person name="Gilbert S.C."/>
            <person name="Witherden E.A."/>
            <person name="Didelot X."/>
            <person name="Beighton D."/>
        </authorList>
    </citation>
    <scope>NUCLEOTIDE SEQUENCE [LARGE SCALE GENOMIC DNA]</scope>
    <source>
        <strain evidence="6 7">CCUG 33920</strain>
    </source>
</reference>
<feature type="domain" description="Aldehyde dehydrogenase" evidence="5">
    <location>
        <begin position="48"/>
        <end position="504"/>
    </location>
</feature>
<evidence type="ECO:0000313" key="7">
    <source>
        <dbReference type="Proteomes" id="UP000186857"/>
    </source>
</evidence>
<dbReference type="OrthoDB" id="6882680at2"/>
<evidence type="ECO:0000256" key="1">
    <source>
        <dbReference type="ARBA" id="ARBA00009986"/>
    </source>
</evidence>
<dbReference type="EMBL" id="MSKJ01000002">
    <property type="protein sequence ID" value="OLO46129.1"/>
    <property type="molecule type" value="Genomic_DNA"/>
</dbReference>
<sequence length="511" mass="53887">MADTRPGATSDTAAAYTTLGAHPALADYLRRIRPEEGMLLGGRMTAASDGGTFDVVDPASNAVFARCTDATPADAARAVDAASEALPAWSATPPRQRAELLRTLFDLMVGQAEELAVLISAENGKSVDDARAEVLYAAEFFRWFSEEAVRTEGGFGSSPAGGTRTIVTHRPIGVVAMITPWNFPAAMGTRKIAPALAAGCTVVLRPASLTPLTAVALGHLVLQAGVPAGVVNIVPSSRSVEVSTTWLEDPRVRAVSFTGSTQVGRVLMKQAAEKVLVSSMELGGNAPFVVAADADIDAAVTGAVQAKLRGGGEACTAANRFYVHQDVAQEFTEKFSAIVRDLRVGPALADEANQIGPLVTTAARDKINALVDRAVAGGAVVYAESSWPRESPGAFLPVRVLTNVAPDAEIVRTEIFGPVAPIVTWDDEDELLTWINDTDYGLSGYVFSRDLGWALRLAERMEVGMVGVNRGLVSDPAAPFGGVKQSGIGREGAREGIREFQETQYYSVAWS</sequence>
<dbReference type="Proteomes" id="UP000186857">
    <property type="component" value="Unassembled WGS sequence"/>
</dbReference>
<dbReference type="FunFam" id="3.40.605.10:FF:000005">
    <property type="entry name" value="Succinate-semialdehyde dehydrogenase I"/>
    <property type="match status" value="1"/>
</dbReference>
<dbReference type="AlphaFoldDB" id="A0A1Q8VDE7"/>
<dbReference type="CDD" id="cd07103">
    <property type="entry name" value="ALDH_F5_SSADH_GabD"/>
    <property type="match status" value="1"/>
</dbReference>
<dbReference type="RefSeq" id="WP_075375985.1">
    <property type="nucleotide sequence ID" value="NZ_MSKJ01000002.1"/>
</dbReference>
<dbReference type="InterPro" id="IPR015590">
    <property type="entry name" value="Aldehyde_DH_dom"/>
</dbReference>
<dbReference type="InterPro" id="IPR016163">
    <property type="entry name" value="Ald_DH_C"/>
</dbReference>
<organism evidence="6 7">
    <name type="scientific">Actinomyces oris</name>
    <dbReference type="NCBI Taxonomy" id="544580"/>
    <lineage>
        <taxon>Bacteria</taxon>
        <taxon>Bacillati</taxon>
        <taxon>Actinomycetota</taxon>
        <taxon>Actinomycetes</taxon>
        <taxon>Actinomycetales</taxon>
        <taxon>Actinomycetaceae</taxon>
        <taxon>Actinomyces</taxon>
    </lineage>
</organism>
<evidence type="ECO:0000313" key="6">
    <source>
        <dbReference type="EMBL" id="OLO46129.1"/>
    </source>
</evidence>
<dbReference type="PANTHER" id="PTHR43353:SF5">
    <property type="entry name" value="SUCCINATE-SEMIALDEHYDE DEHYDROGENASE, MITOCHONDRIAL"/>
    <property type="match status" value="1"/>
</dbReference>
<comment type="caution">
    <text evidence="6">The sequence shown here is derived from an EMBL/GenBank/DDBJ whole genome shotgun (WGS) entry which is preliminary data.</text>
</comment>
<dbReference type="SUPFAM" id="SSF53720">
    <property type="entry name" value="ALDH-like"/>
    <property type="match status" value="1"/>
</dbReference>
<evidence type="ECO:0000256" key="2">
    <source>
        <dbReference type="ARBA" id="ARBA00023002"/>
    </source>
</evidence>
<dbReference type="Gene3D" id="3.40.605.10">
    <property type="entry name" value="Aldehyde Dehydrogenase, Chain A, domain 1"/>
    <property type="match status" value="1"/>
</dbReference>
<dbReference type="PANTHER" id="PTHR43353">
    <property type="entry name" value="SUCCINATE-SEMIALDEHYDE DEHYDROGENASE, MITOCHONDRIAL"/>
    <property type="match status" value="1"/>
</dbReference>
<name>A0A1Q8VDE7_9ACTO</name>
<dbReference type="InterPro" id="IPR016162">
    <property type="entry name" value="Ald_DH_N"/>
</dbReference>
<dbReference type="InterPro" id="IPR016161">
    <property type="entry name" value="Ald_DH/histidinol_DH"/>
</dbReference>
<comment type="similarity">
    <text evidence="1 4">Belongs to the aldehyde dehydrogenase family.</text>
</comment>
<dbReference type="GO" id="GO:0004777">
    <property type="term" value="F:succinate-semialdehyde dehydrogenase (NAD+) activity"/>
    <property type="evidence" value="ECO:0007669"/>
    <property type="project" value="TreeGrafter"/>
</dbReference>
<dbReference type="Pfam" id="PF00171">
    <property type="entry name" value="Aldedh"/>
    <property type="match status" value="1"/>
</dbReference>
<proteinExistence type="inferred from homology"/>
<dbReference type="GO" id="GO:0009450">
    <property type="term" value="P:gamma-aminobutyric acid catabolic process"/>
    <property type="evidence" value="ECO:0007669"/>
    <property type="project" value="TreeGrafter"/>
</dbReference>
<evidence type="ECO:0000256" key="3">
    <source>
        <dbReference type="PROSITE-ProRule" id="PRU10007"/>
    </source>
</evidence>
<accession>A0A1Q8VDE7</accession>